<dbReference type="AlphaFoldDB" id="A0A1M5Z0F8"/>
<evidence type="ECO:0000256" key="3">
    <source>
        <dbReference type="ARBA" id="ARBA00022884"/>
    </source>
</evidence>
<dbReference type="InterPro" id="IPR006027">
    <property type="entry name" value="NusB_RsmB_TIM44"/>
</dbReference>
<evidence type="ECO:0000256" key="6">
    <source>
        <dbReference type="HAMAP-Rule" id="MF_00073"/>
    </source>
</evidence>
<evidence type="ECO:0000256" key="1">
    <source>
        <dbReference type="ARBA" id="ARBA00005952"/>
    </source>
</evidence>
<dbReference type="PANTHER" id="PTHR11078:SF3">
    <property type="entry name" value="ANTITERMINATION NUSB DOMAIN-CONTAINING PROTEIN"/>
    <property type="match status" value="1"/>
</dbReference>
<keyword evidence="5 6" id="KW-0804">Transcription</keyword>
<sequence>MNRKKSRRVAMELCYSMEISKDEPSLVLENFLENYEEDKTVLDKEYIITILNAVNENKTSIDSKIEEFLKGWKLSRISKVNLSILRLAISEMLYIDDVPKKVAINEALDVAKEYSDEKSVAFINGILDNIYKEEN</sequence>
<dbReference type="GO" id="GO:0003723">
    <property type="term" value="F:RNA binding"/>
    <property type="evidence" value="ECO:0007669"/>
    <property type="project" value="UniProtKB-UniRule"/>
</dbReference>
<dbReference type="Pfam" id="PF01029">
    <property type="entry name" value="NusB"/>
    <property type="match status" value="1"/>
</dbReference>
<comment type="function">
    <text evidence="6">Involved in transcription antitermination. Required for transcription of ribosomal RNA (rRNA) genes. Binds specifically to the boxA antiterminator sequence of the ribosomal RNA (rrn) operons.</text>
</comment>
<dbReference type="InterPro" id="IPR035926">
    <property type="entry name" value="NusB-like_sf"/>
</dbReference>
<dbReference type="PANTHER" id="PTHR11078">
    <property type="entry name" value="N UTILIZATION SUBSTANCE PROTEIN B-RELATED"/>
    <property type="match status" value="1"/>
</dbReference>
<evidence type="ECO:0000256" key="4">
    <source>
        <dbReference type="ARBA" id="ARBA00023015"/>
    </source>
</evidence>
<keyword evidence="3 6" id="KW-0694">RNA-binding</keyword>
<evidence type="ECO:0000256" key="5">
    <source>
        <dbReference type="ARBA" id="ARBA00023163"/>
    </source>
</evidence>
<dbReference type="Proteomes" id="UP000184241">
    <property type="component" value="Unassembled WGS sequence"/>
</dbReference>
<evidence type="ECO:0000256" key="2">
    <source>
        <dbReference type="ARBA" id="ARBA00022814"/>
    </source>
</evidence>
<evidence type="ECO:0000313" key="9">
    <source>
        <dbReference type="Proteomes" id="UP000184241"/>
    </source>
</evidence>
<dbReference type="EMBL" id="FQXU01000007">
    <property type="protein sequence ID" value="SHI17383.1"/>
    <property type="molecule type" value="Genomic_DNA"/>
</dbReference>
<feature type="domain" description="NusB/RsmB/TIM44" evidence="7">
    <location>
        <begin position="5"/>
        <end position="132"/>
    </location>
</feature>
<dbReference type="Gene3D" id="1.10.940.10">
    <property type="entry name" value="NusB-like"/>
    <property type="match status" value="1"/>
</dbReference>
<dbReference type="NCBIfam" id="TIGR01951">
    <property type="entry name" value="nusB"/>
    <property type="match status" value="1"/>
</dbReference>
<evidence type="ECO:0000313" key="8">
    <source>
        <dbReference type="EMBL" id="SHI17383.1"/>
    </source>
</evidence>
<dbReference type="SUPFAM" id="SSF48013">
    <property type="entry name" value="NusB-like"/>
    <property type="match status" value="1"/>
</dbReference>
<gene>
    <name evidence="6" type="primary">nusB</name>
    <name evidence="8" type="ORF">SAMN02745941_02378</name>
</gene>
<dbReference type="GO" id="GO:0005829">
    <property type="term" value="C:cytosol"/>
    <property type="evidence" value="ECO:0007669"/>
    <property type="project" value="TreeGrafter"/>
</dbReference>
<protein>
    <recommendedName>
        <fullName evidence="6">Transcription antitermination protein NusB</fullName>
    </recommendedName>
    <alternativeName>
        <fullName evidence="6">Antitermination factor NusB</fullName>
    </alternativeName>
</protein>
<dbReference type="GO" id="GO:0006353">
    <property type="term" value="P:DNA-templated transcription termination"/>
    <property type="evidence" value="ECO:0007669"/>
    <property type="project" value="UniProtKB-UniRule"/>
</dbReference>
<keyword evidence="4 6" id="KW-0805">Transcription regulation</keyword>
<dbReference type="InterPro" id="IPR011605">
    <property type="entry name" value="NusB_fam"/>
</dbReference>
<accession>A0A1M5Z0F8</accession>
<keyword evidence="2 6" id="KW-0889">Transcription antitermination</keyword>
<name>A0A1M5Z0F8_9CLOT</name>
<dbReference type="HAMAP" id="MF_00073">
    <property type="entry name" value="NusB"/>
    <property type="match status" value="1"/>
</dbReference>
<reference evidence="8 9" key="1">
    <citation type="submission" date="2016-11" db="EMBL/GenBank/DDBJ databases">
        <authorList>
            <person name="Jaros S."/>
            <person name="Januszkiewicz K."/>
            <person name="Wedrychowicz H."/>
        </authorList>
    </citation>
    <scope>NUCLEOTIDE SEQUENCE [LARGE SCALE GENOMIC DNA]</scope>
    <source>
        <strain evidence="8 9">DSM 6191</strain>
    </source>
</reference>
<organism evidence="8 9">
    <name type="scientific">Clostridium intestinale DSM 6191</name>
    <dbReference type="NCBI Taxonomy" id="1121320"/>
    <lineage>
        <taxon>Bacteria</taxon>
        <taxon>Bacillati</taxon>
        <taxon>Bacillota</taxon>
        <taxon>Clostridia</taxon>
        <taxon>Eubacteriales</taxon>
        <taxon>Clostridiaceae</taxon>
        <taxon>Clostridium</taxon>
    </lineage>
</organism>
<proteinExistence type="inferred from homology"/>
<dbReference type="GO" id="GO:0031564">
    <property type="term" value="P:transcription antitermination"/>
    <property type="evidence" value="ECO:0007669"/>
    <property type="project" value="UniProtKB-KW"/>
</dbReference>
<comment type="similarity">
    <text evidence="1 6">Belongs to the NusB family.</text>
</comment>
<dbReference type="RefSeq" id="WP_073019726.1">
    <property type="nucleotide sequence ID" value="NZ_FQXU01000007.1"/>
</dbReference>
<evidence type="ECO:0000259" key="7">
    <source>
        <dbReference type="Pfam" id="PF01029"/>
    </source>
</evidence>